<dbReference type="EMBL" id="MDGM01000007">
    <property type="protein sequence ID" value="PIB25911.1"/>
    <property type="molecule type" value="Genomic_DNA"/>
</dbReference>
<dbReference type="Pfam" id="PF01594">
    <property type="entry name" value="AI-2E_transport"/>
    <property type="match status" value="1"/>
</dbReference>
<dbReference type="PANTHER" id="PTHR21716:SF53">
    <property type="entry name" value="PERMEASE PERM-RELATED"/>
    <property type="match status" value="1"/>
</dbReference>
<keyword evidence="10" id="KW-1185">Reference proteome</keyword>
<comment type="caution">
    <text evidence="9">The sequence shown here is derived from an EMBL/GenBank/DDBJ whole genome shotgun (WGS) entry which is preliminary data.</text>
</comment>
<dbReference type="InterPro" id="IPR002549">
    <property type="entry name" value="AI-2E-like"/>
</dbReference>
<feature type="transmembrane region" description="Helical" evidence="8">
    <location>
        <begin position="12"/>
        <end position="43"/>
    </location>
</feature>
<keyword evidence="3" id="KW-0813">Transport</keyword>
<evidence type="ECO:0000256" key="8">
    <source>
        <dbReference type="SAM" id="Phobius"/>
    </source>
</evidence>
<keyword evidence="4" id="KW-1003">Cell membrane</keyword>
<comment type="subcellular location">
    <subcellularLocation>
        <location evidence="1">Cell membrane</location>
        <topology evidence="1">Multi-pass membrane protein</topology>
    </subcellularLocation>
</comment>
<evidence type="ECO:0000313" key="9">
    <source>
        <dbReference type="EMBL" id="PIB25911.1"/>
    </source>
</evidence>
<evidence type="ECO:0000256" key="6">
    <source>
        <dbReference type="ARBA" id="ARBA00022989"/>
    </source>
</evidence>
<name>A0A2G5K8Q6_9RHOB</name>
<feature type="transmembrane region" description="Helical" evidence="8">
    <location>
        <begin position="55"/>
        <end position="80"/>
    </location>
</feature>
<evidence type="ECO:0000256" key="4">
    <source>
        <dbReference type="ARBA" id="ARBA00022475"/>
    </source>
</evidence>
<dbReference type="OrthoDB" id="5792512at2"/>
<keyword evidence="5 8" id="KW-0812">Transmembrane</keyword>
<feature type="transmembrane region" description="Helical" evidence="8">
    <location>
        <begin position="267"/>
        <end position="282"/>
    </location>
</feature>
<keyword evidence="6 8" id="KW-1133">Transmembrane helix</keyword>
<gene>
    <name evidence="9" type="ORF">BFP76_13020</name>
</gene>
<organism evidence="9 10">
    <name type="scientific">Paramylibacter kogurei</name>
    <dbReference type="NCBI Taxonomy" id="1889778"/>
    <lineage>
        <taxon>Bacteria</taxon>
        <taxon>Pseudomonadati</taxon>
        <taxon>Pseudomonadota</taxon>
        <taxon>Alphaproteobacteria</taxon>
        <taxon>Rhodobacterales</taxon>
        <taxon>Paracoccaceae</taxon>
        <taxon>Paramylibacter</taxon>
    </lineage>
</organism>
<reference evidence="9 10" key="1">
    <citation type="submission" date="2016-08" db="EMBL/GenBank/DDBJ databases">
        <title>Draft genome of Amylibacter sp. strain 4G11.</title>
        <authorList>
            <person name="Wong S.-K."/>
            <person name="Hamasaki K."/>
            <person name="Yoshizawa S."/>
        </authorList>
    </citation>
    <scope>NUCLEOTIDE SEQUENCE [LARGE SCALE GENOMIC DNA]</scope>
    <source>
        <strain evidence="9 10">4G11</strain>
    </source>
</reference>
<dbReference type="AlphaFoldDB" id="A0A2G5K8Q6"/>
<dbReference type="RefSeq" id="WP_099591657.1">
    <property type="nucleotide sequence ID" value="NZ_MDGM01000007.1"/>
</dbReference>
<keyword evidence="7 8" id="KW-0472">Membrane</keyword>
<dbReference type="GO" id="GO:0055085">
    <property type="term" value="P:transmembrane transport"/>
    <property type="evidence" value="ECO:0007669"/>
    <property type="project" value="TreeGrafter"/>
</dbReference>
<feature type="transmembrane region" description="Helical" evidence="8">
    <location>
        <begin position="241"/>
        <end position="260"/>
    </location>
</feature>
<dbReference type="Proteomes" id="UP000231516">
    <property type="component" value="Unassembled WGS sequence"/>
</dbReference>
<dbReference type="GO" id="GO:0005886">
    <property type="term" value="C:plasma membrane"/>
    <property type="evidence" value="ECO:0007669"/>
    <property type="project" value="UniProtKB-SubCell"/>
</dbReference>
<dbReference type="PANTHER" id="PTHR21716">
    <property type="entry name" value="TRANSMEMBRANE PROTEIN"/>
    <property type="match status" value="1"/>
</dbReference>
<feature type="transmembrane region" description="Helical" evidence="8">
    <location>
        <begin position="302"/>
        <end position="335"/>
    </location>
</feature>
<evidence type="ECO:0000256" key="1">
    <source>
        <dbReference type="ARBA" id="ARBA00004651"/>
    </source>
</evidence>
<evidence type="ECO:0000256" key="3">
    <source>
        <dbReference type="ARBA" id="ARBA00022448"/>
    </source>
</evidence>
<evidence type="ECO:0000256" key="5">
    <source>
        <dbReference type="ARBA" id="ARBA00022692"/>
    </source>
</evidence>
<protein>
    <submittedName>
        <fullName evidence="9">AI-2E family transporter</fullName>
    </submittedName>
</protein>
<evidence type="ECO:0000256" key="2">
    <source>
        <dbReference type="ARBA" id="ARBA00009773"/>
    </source>
</evidence>
<accession>A0A2G5K8Q6</accession>
<comment type="similarity">
    <text evidence="2">Belongs to the autoinducer-2 exporter (AI-2E) (TC 2.A.86) family.</text>
</comment>
<proteinExistence type="inferred from homology"/>
<feature type="transmembrane region" description="Helical" evidence="8">
    <location>
        <begin position="207"/>
        <end position="235"/>
    </location>
</feature>
<feature type="transmembrane region" description="Helical" evidence="8">
    <location>
        <begin position="140"/>
        <end position="167"/>
    </location>
</feature>
<evidence type="ECO:0000256" key="7">
    <source>
        <dbReference type="ARBA" id="ARBA00023136"/>
    </source>
</evidence>
<sequence length="371" mass="39696">MALSVSQQAKYWGIGMVVAVFALWLLGGVLLPFIAGMAIAYFLDPTADRLEAMGFSRIWATVTITVIALFVCALLVVILIPQLVQQTAALATAAPEYIQQLQKFLTGKFPSLMDESSVIRQGIESFVEGFKGRAGEFASAILASAFSIVDALVFIVVAPVVAFYMLLDWDRMVATVDSWLPRDHLETLRGLARDVDRVLAGFVRGQLTVCAILGTFYAIALMAVGLQFGLIVGLIAGLLTFIPYVGSVIGGVLAIGLALFQFWGSPEWIIVVAVIFVAGQMVEGNVLTPKLVGGSVGLHPVWLMFALSAFGSLMGFTGMLVAVPVAACLGVFFRFGISQYLDGRLYTGLVGKQVEHQGEDVILSEESDANG</sequence>
<evidence type="ECO:0000313" key="10">
    <source>
        <dbReference type="Proteomes" id="UP000231516"/>
    </source>
</evidence>